<dbReference type="AlphaFoldDB" id="A0A2H0N883"/>
<name>A0A2H0N883_9BACT</name>
<feature type="non-terminal residue" evidence="1">
    <location>
        <position position="1"/>
    </location>
</feature>
<protein>
    <submittedName>
        <fullName evidence="1">Uncharacterized protein</fullName>
    </submittedName>
</protein>
<evidence type="ECO:0000313" key="2">
    <source>
        <dbReference type="Proteomes" id="UP000229893"/>
    </source>
</evidence>
<organism evidence="1 2">
    <name type="scientific">Candidatus Liptonbacteria bacterium CG11_big_fil_rev_8_21_14_0_20_35_14</name>
    <dbReference type="NCBI Taxonomy" id="1974634"/>
    <lineage>
        <taxon>Bacteria</taxon>
        <taxon>Candidatus Liptoniibacteriota</taxon>
    </lineage>
</organism>
<accession>A0A2H0N883</accession>
<comment type="caution">
    <text evidence="1">The sequence shown here is derived from an EMBL/GenBank/DDBJ whole genome shotgun (WGS) entry which is preliminary data.</text>
</comment>
<evidence type="ECO:0000313" key="1">
    <source>
        <dbReference type="EMBL" id="PIR05112.1"/>
    </source>
</evidence>
<dbReference type="Proteomes" id="UP000229893">
    <property type="component" value="Unassembled WGS sequence"/>
</dbReference>
<gene>
    <name evidence="1" type="ORF">COV57_00820</name>
</gene>
<dbReference type="EMBL" id="PCWO01000012">
    <property type="protein sequence ID" value="PIR05112.1"/>
    <property type="molecule type" value="Genomic_DNA"/>
</dbReference>
<sequence length="125" mass="13242">GVFVGAQSVNAQVVSASLSSNKSIVTKGESFILSWNSSGAVRCDLRGEGIDGSNSGYRNINVNISGSLTINSNNIEVETGKSKSFSYSIQCFNGYANSNISSVSATNILVRNIFTNSYSYSYSNP</sequence>
<proteinExistence type="predicted"/>
<reference evidence="1 2" key="1">
    <citation type="submission" date="2017-09" db="EMBL/GenBank/DDBJ databases">
        <title>Depth-based differentiation of microbial function through sediment-hosted aquifers and enrichment of novel symbionts in the deep terrestrial subsurface.</title>
        <authorList>
            <person name="Probst A.J."/>
            <person name="Ladd B."/>
            <person name="Jarett J.K."/>
            <person name="Geller-Mcgrath D.E."/>
            <person name="Sieber C.M."/>
            <person name="Emerson J.B."/>
            <person name="Anantharaman K."/>
            <person name="Thomas B.C."/>
            <person name="Malmstrom R."/>
            <person name="Stieglmeier M."/>
            <person name="Klingl A."/>
            <person name="Woyke T."/>
            <person name="Ryan C.M."/>
            <person name="Banfield J.F."/>
        </authorList>
    </citation>
    <scope>NUCLEOTIDE SEQUENCE [LARGE SCALE GENOMIC DNA]</scope>
    <source>
        <strain evidence="1">CG11_big_fil_rev_8_21_14_0_20_35_14</strain>
    </source>
</reference>